<dbReference type="InterPro" id="IPR006330">
    <property type="entry name" value="Ado/ade_deaminase"/>
</dbReference>
<proteinExistence type="inferred from homology"/>
<dbReference type="Proteomes" id="UP000016943">
    <property type="component" value="Chromosome"/>
</dbReference>
<evidence type="ECO:0000313" key="10">
    <source>
        <dbReference type="Proteomes" id="UP000016943"/>
    </source>
</evidence>
<comment type="similarity">
    <text evidence="2">Belongs to the metallo-dependent hydrolases superfamily. Adenosine and AMP deaminases family.</text>
</comment>
<dbReference type="EMBL" id="CP006365">
    <property type="protein sequence ID" value="AGU15679.1"/>
    <property type="molecule type" value="Genomic_DNA"/>
</dbReference>
<dbReference type="NCBIfam" id="NF006847">
    <property type="entry name" value="PRK09358.1-2"/>
    <property type="match status" value="1"/>
</dbReference>
<keyword evidence="7" id="KW-0546">Nucleotide metabolism</keyword>
<organism evidence="9 10">
    <name type="scientific">Corynebacterium argentoratense DSM 44202</name>
    <dbReference type="NCBI Taxonomy" id="1348662"/>
    <lineage>
        <taxon>Bacteria</taxon>
        <taxon>Bacillati</taxon>
        <taxon>Actinomycetota</taxon>
        <taxon>Actinomycetes</taxon>
        <taxon>Mycobacteriales</taxon>
        <taxon>Corynebacteriaceae</taxon>
        <taxon>Corynebacterium</taxon>
    </lineage>
</organism>
<dbReference type="InterPro" id="IPR001365">
    <property type="entry name" value="A_deaminase_dom"/>
</dbReference>
<dbReference type="PATRIC" id="fig|1348662.3.peg.1543"/>
<dbReference type="NCBIfam" id="TIGR01430">
    <property type="entry name" value="aden_deam"/>
    <property type="match status" value="1"/>
</dbReference>
<keyword evidence="5" id="KW-0378">Hydrolase</keyword>
<evidence type="ECO:0000256" key="7">
    <source>
        <dbReference type="ARBA" id="ARBA00023080"/>
    </source>
</evidence>
<dbReference type="STRING" id="1348662.CARG_07810"/>
<dbReference type="RefSeq" id="WP_021012069.1">
    <property type="nucleotide sequence ID" value="NC_022198.1"/>
</dbReference>
<dbReference type="AlphaFoldDB" id="U3GWJ6"/>
<dbReference type="GO" id="GO:0046103">
    <property type="term" value="P:inosine biosynthetic process"/>
    <property type="evidence" value="ECO:0007669"/>
    <property type="project" value="TreeGrafter"/>
</dbReference>
<dbReference type="HOGENOM" id="CLU_039228_0_0_11"/>
<feature type="domain" description="Adenosine deaminase" evidence="8">
    <location>
        <begin position="23"/>
        <end position="359"/>
    </location>
</feature>
<dbReference type="KEGG" id="caz:CARG_07810"/>
<dbReference type="OrthoDB" id="9779574at2"/>
<evidence type="ECO:0000256" key="3">
    <source>
        <dbReference type="ARBA" id="ARBA00012784"/>
    </source>
</evidence>
<name>U3GWJ6_9CORY</name>
<keyword evidence="4" id="KW-0479">Metal-binding</keyword>
<dbReference type="FunFam" id="3.20.20.140:FF:000020">
    <property type="entry name" value="Adenosine deaminase"/>
    <property type="match status" value="1"/>
</dbReference>
<protein>
    <recommendedName>
        <fullName evidence="3">adenosine deaminase</fullName>
        <ecNumber evidence="3">3.5.4.4</ecNumber>
    </recommendedName>
</protein>
<sequence>MTTNLSDVTDPKNLSREDIAQLPKVVLHDHLDGGLRAATIVELAEAAGYGKLPTTDPEELEHWFVEAANSGSLPKYLETFDHTTAVMQTAEAIMRVTAEAVVDLAADNVVYAELRFAPEQHQSKGLSLQDIVDAAVAGCQQGEAQAAQQGKQITVRLILCAMRHTDRSVEIAQLTIDNHTPDGYVAGFDIAGPEDGFPPSRHHEAFDMLRRNHVPFTIHAGEAAGRDSLESAVYEGAQRIGHGARVYEDFSADLDGIQAGRLSSYIRDRRTPLELCPTSNVHTGVVDDLADHPFALLDTMHFAVTVNTDNRLVSGTTMTQEMAVLVEQFNYDLDGLFNVTQNAIEQAFIPQDLREEILNDQIIPGFEKVAGIESDEPEPEATQGRLTQEELDAIDPALLEELGIDPKDFL</sequence>
<dbReference type="SUPFAM" id="SSF51556">
    <property type="entry name" value="Metallo-dependent hydrolases"/>
    <property type="match status" value="1"/>
</dbReference>
<evidence type="ECO:0000259" key="8">
    <source>
        <dbReference type="Pfam" id="PF00962"/>
    </source>
</evidence>
<dbReference type="GO" id="GO:0046872">
    <property type="term" value="F:metal ion binding"/>
    <property type="evidence" value="ECO:0007669"/>
    <property type="project" value="UniProtKB-KW"/>
</dbReference>
<dbReference type="GeneID" id="78250310"/>
<reference evidence="9 10" key="1">
    <citation type="journal article" date="2013" name="Genome Announc.">
        <title>Whole-Genome Sequence of the Clinical Strain Corynebacterium argentoratense DSM 44202, Isolated from a Human Throat Specimen.</title>
        <authorList>
            <person name="Bomholt C."/>
            <person name="Glaub A."/>
            <person name="Gravermann K."/>
            <person name="Albersmeier A."/>
            <person name="Brinkrolf K."/>
            <person name="Ruckert C."/>
            <person name="Tauch A."/>
        </authorList>
    </citation>
    <scope>NUCLEOTIDE SEQUENCE [LARGE SCALE GENOMIC DNA]</scope>
    <source>
        <strain evidence="9">DSM 44202</strain>
    </source>
</reference>
<dbReference type="GO" id="GO:0005829">
    <property type="term" value="C:cytosol"/>
    <property type="evidence" value="ECO:0007669"/>
    <property type="project" value="TreeGrafter"/>
</dbReference>
<dbReference type="GO" id="GO:0004000">
    <property type="term" value="F:adenosine deaminase activity"/>
    <property type="evidence" value="ECO:0007669"/>
    <property type="project" value="TreeGrafter"/>
</dbReference>
<dbReference type="EC" id="3.5.4.4" evidence="3"/>
<evidence type="ECO:0000256" key="5">
    <source>
        <dbReference type="ARBA" id="ARBA00022801"/>
    </source>
</evidence>
<evidence type="ECO:0000256" key="4">
    <source>
        <dbReference type="ARBA" id="ARBA00022723"/>
    </source>
</evidence>
<keyword evidence="10" id="KW-1185">Reference proteome</keyword>
<accession>U3GWJ6</accession>
<evidence type="ECO:0000256" key="2">
    <source>
        <dbReference type="ARBA" id="ARBA00006676"/>
    </source>
</evidence>
<evidence type="ECO:0000256" key="6">
    <source>
        <dbReference type="ARBA" id="ARBA00022833"/>
    </source>
</evidence>
<dbReference type="GO" id="GO:0006154">
    <property type="term" value="P:adenosine catabolic process"/>
    <property type="evidence" value="ECO:0007669"/>
    <property type="project" value="TreeGrafter"/>
</dbReference>
<dbReference type="PANTHER" id="PTHR11409">
    <property type="entry name" value="ADENOSINE DEAMINASE"/>
    <property type="match status" value="1"/>
</dbReference>
<evidence type="ECO:0000256" key="1">
    <source>
        <dbReference type="ARBA" id="ARBA00001947"/>
    </source>
</evidence>
<keyword evidence="6" id="KW-0862">Zinc</keyword>
<evidence type="ECO:0000313" key="9">
    <source>
        <dbReference type="EMBL" id="AGU15679.1"/>
    </source>
</evidence>
<gene>
    <name evidence="9" type="ORF">CARG_07810</name>
</gene>
<dbReference type="eggNOG" id="COG1816">
    <property type="taxonomic scope" value="Bacteria"/>
</dbReference>
<dbReference type="Pfam" id="PF00962">
    <property type="entry name" value="A_deaminase"/>
    <property type="match status" value="1"/>
</dbReference>
<dbReference type="GO" id="GO:0009117">
    <property type="term" value="P:nucleotide metabolic process"/>
    <property type="evidence" value="ECO:0007669"/>
    <property type="project" value="UniProtKB-KW"/>
</dbReference>
<dbReference type="GO" id="GO:0043103">
    <property type="term" value="P:hypoxanthine salvage"/>
    <property type="evidence" value="ECO:0007669"/>
    <property type="project" value="TreeGrafter"/>
</dbReference>
<dbReference type="Gene3D" id="3.20.20.140">
    <property type="entry name" value="Metal-dependent hydrolases"/>
    <property type="match status" value="1"/>
</dbReference>
<dbReference type="PANTHER" id="PTHR11409:SF43">
    <property type="entry name" value="ADENOSINE DEAMINASE"/>
    <property type="match status" value="1"/>
</dbReference>
<dbReference type="InterPro" id="IPR032466">
    <property type="entry name" value="Metal_Hydrolase"/>
</dbReference>
<comment type="cofactor">
    <cofactor evidence="1">
        <name>Zn(2+)</name>
        <dbReference type="ChEBI" id="CHEBI:29105"/>
    </cofactor>
</comment>